<dbReference type="InterPro" id="IPR000109">
    <property type="entry name" value="POT_fam"/>
</dbReference>
<dbReference type="InterPro" id="IPR036259">
    <property type="entry name" value="MFS_trans_sf"/>
</dbReference>
<dbReference type="GO" id="GO:0016020">
    <property type="term" value="C:membrane"/>
    <property type="evidence" value="ECO:0007669"/>
    <property type="project" value="UniProtKB-SubCell"/>
</dbReference>
<comment type="caution">
    <text evidence="8">The sequence shown here is derived from an EMBL/GenBank/DDBJ whole genome shotgun (WGS) entry which is preliminary data.</text>
</comment>
<feature type="transmembrane region" description="Helical" evidence="7">
    <location>
        <begin position="67"/>
        <end position="87"/>
    </location>
</feature>
<feature type="transmembrane region" description="Helical" evidence="7">
    <location>
        <begin position="352"/>
        <end position="374"/>
    </location>
</feature>
<keyword evidence="9" id="KW-1185">Reference proteome</keyword>
<reference evidence="9" key="1">
    <citation type="journal article" date="2018" name="Gigascience">
        <title>Genome assembly of the Pink Ipe (Handroanthus impetiginosus, Bignoniaceae), a highly valued, ecologically keystone Neotropical timber forest tree.</title>
        <authorList>
            <person name="Silva-Junior O.B."/>
            <person name="Grattapaglia D."/>
            <person name="Novaes E."/>
            <person name="Collevatti R.G."/>
        </authorList>
    </citation>
    <scope>NUCLEOTIDE SEQUENCE [LARGE SCALE GENOMIC DNA]</scope>
    <source>
        <strain evidence="9">cv. UFG-1</strain>
    </source>
</reference>
<evidence type="ECO:0000256" key="4">
    <source>
        <dbReference type="ARBA" id="ARBA00022989"/>
    </source>
</evidence>
<dbReference type="GO" id="GO:0022857">
    <property type="term" value="F:transmembrane transporter activity"/>
    <property type="evidence" value="ECO:0007669"/>
    <property type="project" value="InterPro"/>
</dbReference>
<sequence>MAGENTSLSGVEEALPTTADGRRGGRKTIPFIIASVAGMMLAAGGLLNNLIVYLIQEFNVKSINAAQIYNVVSGCTNFFPVIAAIIADSFLGCFPVIWISSLVSLPGLILLVLTATVDSLRPSNGSAPSGFQYTVLFIALALVSIGRGGTSFTLATMGANQLTESHHQAAYFTWFFFILYVSSVISATGIVYVEDNVSWCWGFGICLAANVLGLVVFLLGRRYYCHESRQGSPFASLAQVVVASFRKRKVAISSESDDYYCGVKEVAAKGPTNGFRLLNRAALKIEGDIFPDGSIAKPWRLCTIQQVEDLKTLIRIFPLWSTSILLSTPIGIQGSLTVLQALTTNRHLGPHFQVPAGSMIVFTLLSTAICLSLFDHCIWPLWKKVTHKNPTSLQQIGVGHVFTIASMAVSALVESRRRARAHPMSVLWLVPQLAIVGFGEAFHFPGQVALYYQEFPTRLKSMATAMVAVLIGVGFYLSTLLIDFVRRVSGWLPDNIDDGRLDNVYWVLVVIGVLNFGYFLVCSWFYEYGSGKAMKEDQVSVSHE</sequence>
<feature type="transmembrane region" description="Helical" evidence="7">
    <location>
        <begin position="94"/>
        <end position="115"/>
    </location>
</feature>
<dbReference type="PROSITE" id="PS01022">
    <property type="entry name" value="PTR2_1"/>
    <property type="match status" value="1"/>
</dbReference>
<dbReference type="Proteomes" id="UP000231279">
    <property type="component" value="Unassembled WGS sequence"/>
</dbReference>
<dbReference type="AlphaFoldDB" id="A0A2G9GC90"/>
<dbReference type="EMBL" id="NKXS01005723">
    <property type="protein sequence ID" value="PIN02904.1"/>
    <property type="molecule type" value="Genomic_DNA"/>
</dbReference>
<feature type="transmembrane region" description="Helical" evidence="7">
    <location>
        <begin position="31"/>
        <end position="55"/>
    </location>
</feature>
<evidence type="ECO:0000256" key="3">
    <source>
        <dbReference type="ARBA" id="ARBA00022692"/>
    </source>
</evidence>
<keyword evidence="5 7" id="KW-0472">Membrane</keyword>
<dbReference type="InterPro" id="IPR018456">
    <property type="entry name" value="PTR2_symporter_CS"/>
</dbReference>
<comment type="similarity">
    <text evidence="2">Belongs to the major facilitator superfamily. Proton-dependent oligopeptide transporter (POT/PTR) (TC 2.A.17) family.</text>
</comment>
<evidence type="ECO:0000313" key="8">
    <source>
        <dbReference type="EMBL" id="PIN02904.1"/>
    </source>
</evidence>
<evidence type="ECO:0000256" key="7">
    <source>
        <dbReference type="SAM" id="Phobius"/>
    </source>
</evidence>
<feature type="transmembrane region" description="Helical" evidence="7">
    <location>
        <begin position="169"/>
        <end position="193"/>
    </location>
</feature>
<protein>
    <submittedName>
        <fullName evidence="8">H+/oligopeptide symporter</fullName>
    </submittedName>
</protein>
<evidence type="ECO:0000256" key="5">
    <source>
        <dbReference type="ARBA" id="ARBA00023136"/>
    </source>
</evidence>
<keyword evidence="4 7" id="KW-1133">Transmembrane helix</keyword>
<dbReference type="OrthoDB" id="8904098at2759"/>
<organism evidence="8 9">
    <name type="scientific">Handroanthus impetiginosus</name>
    <dbReference type="NCBI Taxonomy" id="429701"/>
    <lineage>
        <taxon>Eukaryota</taxon>
        <taxon>Viridiplantae</taxon>
        <taxon>Streptophyta</taxon>
        <taxon>Embryophyta</taxon>
        <taxon>Tracheophyta</taxon>
        <taxon>Spermatophyta</taxon>
        <taxon>Magnoliopsida</taxon>
        <taxon>eudicotyledons</taxon>
        <taxon>Gunneridae</taxon>
        <taxon>Pentapetalae</taxon>
        <taxon>asterids</taxon>
        <taxon>lamiids</taxon>
        <taxon>Lamiales</taxon>
        <taxon>Bignoniaceae</taxon>
        <taxon>Crescentiina</taxon>
        <taxon>Tabebuia alliance</taxon>
        <taxon>Handroanthus</taxon>
    </lineage>
</organism>
<feature type="transmembrane region" description="Helical" evidence="7">
    <location>
        <begin position="464"/>
        <end position="485"/>
    </location>
</feature>
<dbReference type="Gene3D" id="1.20.1250.20">
    <property type="entry name" value="MFS general substrate transporter like domains"/>
    <property type="match status" value="1"/>
</dbReference>
<dbReference type="CDD" id="cd17416">
    <property type="entry name" value="MFS_NPF1_2"/>
    <property type="match status" value="1"/>
</dbReference>
<feature type="transmembrane region" description="Helical" evidence="7">
    <location>
        <begin position="199"/>
        <end position="220"/>
    </location>
</feature>
<name>A0A2G9GC90_9LAMI</name>
<dbReference type="SUPFAM" id="SSF103473">
    <property type="entry name" value="MFS general substrate transporter"/>
    <property type="match status" value="1"/>
</dbReference>
<feature type="transmembrane region" description="Helical" evidence="7">
    <location>
        <begin position="433"/>
        <end position="452"/>
    </location>
</feature>
<evidence type="ECO:0000313" key="9">
    <source>
        <dbReference type="Proteomes" id="UP000231279"/>
    </source>
</evidence>
<comment type="subcellular location">
    <subcellularLocation>
        <location evidence="1">Membrane</location>
        <topology evidence="1">Multi-pass membrane protein</topology>
    </subcellularLocation>
</comment>
<keyword evidence="3 7" id="KW-0812">Transmembrane</keyword>
<feature type="transmembrane region" description="Helical" evidence="7">
    <location>
        <begin position="135"/>
        <end position="157"/>
    </location>
</feature>
<evidence type="ECO:0000256" key="6">
    <source>
        <dbReference type="ARBA" id="ARBA00044504"/>
    </source>
</evidence>
<feature type="transmembrane region" description="Helical" evidence="7">
    <location>
        <begin position="395"/>
        <end position="413"/>
    </location>
</feature>
<proteinExistence type="inferred from homology"/>
<comment type="similarity">
    <text evidence="6">Belongs to the major facilitator superfamily. Phosphate:H(+) symporter (TC 2.A.1.9) family.</text>
</comment>
<dbReference type="Pfam" id="PF00854">
    <property type="entry name" value="PTR2"/>
    <property type="match status" value="1"/>
</dbReference>
<dbReference type="GO" id="GO:0006857">
    <property type="term" value="P:oligopeptide transport"/>
    <property type="evidence" value="ECO:0007669"/>
    <property type="project" value="InterPro"/>
</dbReference>
<dbReference type="PANTHER" id="PTHR11654">
    <property type="entry name" value="OLIGOPEPTIDE TRANSPORTER-RELATED"/>
    <property type="match status" value="1"/>
</dbReference>
<accession>A0A2G9GC90</accession>
<evidence type="ECO:0000256" key="1">
    <source>
        <dbReference type="ARBA" id="ARBA00004141"/>
    </source>
</evidence>
<gene>
    <name evidence="8" type="ORF">CDL12_24576</name>
</gene>
<feature type="transmembrane region" description="Helical" evidence="7">
    <location>
        <begin position="505"/>
        <end position="526"/>
    </location>
</feature>
<evidence type="ECO:0000256" key="2">
    <source>
        <dbReference type="ARBA" id="ARBA00005982"/>
    </source>
</evidence>